<dbReference type="EMBL" id="JABSTR010000005">
    <property type="protein sequence ID" value="KAH9371649.1"/>
    <property type="molecule type" value="Genomic_DNA"/>
</dbReference>
<keyword evidence="3" id="KW-1185">Reference proteome</keyword>
<sequence length="243" mass="27951">MVMMQYNGAHGCAWCEQEGKDVPKGKGTTRVYPVQSVKGQLRTDASMSHYASEAERQGEPVMGKTRTSVIFFLAFFKFPAGFVVEYMHAVCSGFVRTTGLMWFEQKRTFPYSLGLSIATVDARLIRLRLVDEMPRLPRSFHLMKYWKSSELLYLLPVVLHGILKGVYYQNWMKLIRIMHILRDDGVPLDQLRSLQKDMFFVQEYEALYGVNPLTFNAHALLHLVDCVREWGPCGTSLLTHMKV</sequence>
<feature type="transmembrane region" description="Helical" evidence="1">
    <location>
        <begin position="69"/>
        <end position="89"/>
    </location>
</feature>
<evidence type="ECO:0000313" key="2">
    <source>
        <dbReference type="EMBL" id="KAH9371649.1"/>
    </source>
</evidence>
<dbReference type="AlphaFoldDB" id="A0A9J6GA96"/>
<evidence type="ECO:0000313" key="3">
    <source>
        <dbReference type="Proteomes" id="UP000821853"/>
    </source>
</evidence>
<reference evidence="2 3" key="1">
    <citation type="journal article" date="2020" name="Cell">
        <title>Large-Scale Comparative Analyses of Tick Genomes Elucidate Their Genetic Diversity and Vector Capacities.</title>
        <authorList>
            <consortium name="Tick Genome and Microbiome Consortium (TIGMIC)"/>
            <person name="Jia N."/>
            <person name="Wang J."/>
            <person name="Shi W."/>
            <person name="Du L."/>
            <person name="Sun Y."/>
            <person name="Zhan W."/>
            <person name="Jiang J.F."/>
            <person name="Wang Q."/>
            <person name="Zhang B."/>
            <person name="Ji P."/>
            <person name="Bell-Sakyi L."/>
            <person name="Cui X.M."/>
            <person name="Yuan T.T."/>
            <person name="Jiang B.G."/>
            <person name="Yang W.F."/>
            <person name="Lam T.T."/>
            <person name="Chang Q.C."/>
            <person name="Ding S.J."/>
            <person name="Wang X.J."/>
            <person name="Zhu J.G."/>
            <person name="Ruan X.D."/>
            <person name="Zhao L."/>
            <person name="Wei J.T."/>
            <person name="Ye R.Z."/>
            <person name="Que T.C."/>
            <person name="Du C.H."/>
            <person name="Zhou Y.H."/>
            <person name="Cheng J.X."/>
            <person name="Dai P.F."/>
            <person name="Guo W.B."/>
            <person name="Han X.H."/>
            <person name="Huang E.J."/>
            <person name="Li L.F."/>
            <person name="Wei W."/>
            <person name="Gao Y.C."/>
            <person name="Liu J.Z."/>
            <person name="Shao H.Z."/>
            <person name="Wang X."/>
            <person name="Wang C.C."/>
            <person name="Yang T.C."/>
            <person name="Huo Q.B."/>
            <person name="Li W."/>
            <person name="Chen H.Y."/>
            <person name="Chen S.E."/>
            <person name="Zhou L.G."/>
            <person name="Ni X.B."/>
            <person name="Tian J.H."/>
            <person name="Sheng Y."/>
            <person name="Liu T."/>
            <person name="Pan Y.S."/>
            <person name="Xia L.Y."/>
            <person name="Li J."/>
            <person name="Zhao F."/>
            <person name="Cao W.C."/>
        </authorList>
    </citation>
    <scope>NUCLEOTIDE SEQUENCE [LARGE SCALE GENOMIC DNA]</scope>
    <source>
        <strain evidence="2">HaeL-2018</strain>
    </source>
</reference>
<name>A0A9J6GA96_HAELO</name>
<dbReference type="Proteomes" id="UP000821853">
    <property type="component" value="Chromosome 3"/>
</dbReference>
<protein>
    <recommendedName>
        <fullName evidence="4">DUF4218 domain-containing protein</fullName>
    </recommendedName>
</protein>
<evidence type="ECO:0000256" key="1">
    <source>
        <dbReference type="SAM" id="Phobius"/>
    </source>
</evidence>
<comment type="caution">
    <text evidence="2">The sequence shown here is derived from an EMBL/GenBank/DDBJ whole genome shotgun (WGS) entry which is preliminary data.</text>
</comment>
<keyword evidence="1" id="KW-1133">Transmembrane helix</keyword>
<dbReference type="PANTHER" id="PTHR46579:SF1">
    <property type="entry name" value="F5_8 TYPE C DOMAIN-CONTAINING PROTEIN"/>
    <property type="match status" value="1"/>
</dbReference>
<accession>A0A9J6GA96</accession>
<dbReference type="PANTHER" id="PTHR46579">
    <property type="entry name" value="F5/8 TYPE C DOMAIN-CONTAINING PROTEIN-RELATED"/>
    <property type="match status" value="1"/>
</dbReference>
<keyword evidence="1" id="KW-0472">Membrane</keyword>
<gene>
    <name evidence="2" type="ORF">HPB48_000497</name>
</gene>
<evidence type="ECO:0008006" key="4">
    <source>
        <dbReference type="Google" id="ProtNLM"/>
    </source>
</evidence>
<dbReference type="OrthoDB" id="7761718at2759"/>
<organism evidence="2 3">
    <name type="scientific">Haemaphysalis longicornis</name>
    <name type="common">Bush tick</name>
    <dbReference type="NCBI Taxonomy" id="44386"/>
    <lineage>
        <taxon>Eukaryota</taxon>
        <taxon>Metazoa</taxon>
        <taxon>Ecdysozoa</taxon>
        <taxon>Arthropoda</taxon>
        <taxon>Chelicerata</taxon>
        <taxon>Arachnida</taxon>
        <taxon>Acari</taxon>
        <taxon>Parasitiformes</taxon>
        <taxon>Ixodida</taxon>
        <taxon>Ixodoidea</taxon>
        <taxon>Ixodidae</taxon>
        <taxon>Haemaphysalinae</taxon>
        <taxon>Haemaphysalis</taxon>
    </lineage>
</organism>
<dbReference type="OMA" id="ARCILMN"/>
<proteinExistence type="predicted"/>
<dbReference type="VEuPathDB" id="VectorBase:HLOH_048924"/>
<keyword evidence="1" id="KW-0812">Transmembrane</keyword>
<feature type="transmembrane region" description="Helical" evidence="1">
    <location>
        <begin position="151"/>
        <end position="168"/>
    </location>
</feature>